<comment type="caution">
    <text evidence="2">The sequence shown here is derived from an EMBL/GenBank/DDBJ whole genome shotgun (WGS) entry which is preliminary data.</text>
</comment>
<keyword evidence="3" id="KW-1185">Reference proteome</keyword>
<evidence type="ECO:0000313" key="3">
    <source>
        <dbReference type="Proteomes" id="UP001589891"/>
    </source>
</evidence>
<evidence type="ECO:0000313" key="2">
    <source>
        <dbReference type="EMBL" id="MFC0710220.1"/>
    </source>
</evidence>
<name>A0ABV6SPJ0_AZOPA</name>
<evidence type="ECO:0000256" key="1">
    <source>
        <dbReference type="SAM" id="MobiDB-lite"/>
    </source>
</evidence>
<dbReference type="Proteomes" id="UP001589891">
    <property type="component" value="Unassembled WGS sequence"/>
</dbReference>
<protein>
    <submittedName>
        <fullName evidence="2">Uncharacterized protein</fullName>
    </submittedName>
</protein>
<dbReference type="RefSeq" id="WP_376946045.1">
    <property type="nucleotide sequence ID" value="NZ_CP171449.1"/>
</dbReference>
<proteinExistence type="predicted"/>
<reference evidence="2 3" key="1">
    <citation type="submission" date="2024-09" db="EMBL/GenBank/DDBJ databases">
        <authorList>
            <person name="Sun Q."/>
            <person name="Mori K."/>
        </authorList>
    </citation>
    <scope>NUCLEOTIDE SEQUENCE [LARGE SCALE GENOMIC DNA]</scope>
    <source>
        <strain evidence="2 3">NCAIM B.01794</strain>
    </source>
</reference>
<sequence>MSRTSTATKTHDTKTGQPVVTELLNPDSTAAQTGGEHVDRHTYPTPEATRGAAQARLDGLNRATASGSLTSIGRAKITAETTMRLSGFKVGADGDYLVEPVTRNYWGGGWVDSYEISAGKAKVVKSKSKKKDGPLQVIDLPTM</sequence>
<accession>A0ABV6SPJ0</accession>
<dbReference type="EMBL" id="JBHLSS010000074">
    <property type="protein sequence ID" value="MFC0710220.1"/>
    <property type="molecule type" value="Genomic_DNA"/>
</dbReference>
<feature type="region of interest" description="Disordered" evidence="1">
    <location>
        <begin position="28"/>
        <end position="49"/>
    </location>
</feature>
<gene>
    <name evidence="2" type="ORF">ACFFGX_11870</name>
</gene>
<organism evidence="2 3">
    <name type="scientific">Azorhizophilus paspali</name>
    <name type="common">Azotobacter paspali</name>
    <dbReference type="NCBI Taxonomy" id="69963"/>
    <lineage>
        <taxon>Bacteria</taxon>
        <taxon>Pseudomonadati</taxon>
        <taxon>Pseudomonadota</taxon>
        <taxon>Gammaproteobacteria</taxon>
        <taxon>Pseudomonadales</taxon>
        <taxon>Pseudomonadaceae</taxon>
        <taxon>Azorhizophilus</taxon>
    </lineage>
</organism>